<feature type="transmembrane region" description="Helical" evidence="1">
    <location>
        <begin position="207"/>
        <end position="224"/>
    </location>
</feature>
<keyword evidence="3" id="KW-1185">Reference proteome</keyword>
<evidence type="ECO:0000313" key="3">
    <source>
        <dbReference type="Proteomes" id="UP000184016"/>
    </source>
</evidence>
<dbReference type="EMBL" id="FRAF01000020">
    <property type="protein sequence ID" value="SHK69741.1"/>
    <property type="molecule type" value="Genomic_DNA"/>
</dbReference>
<proteinExistence type="predicted"/>
<dbReference type="RefSeq" id="WP_072874703.1">
    <property type="nucleotide sequence ID" value="NZ_FRAF01000020.1"/>
</dbReference>
<dbReference type="OrthoDB" id="1912744at2"/>
<keyword evidence="1" id="KW-0812">Transmembrane</keyword>
<dbReference type="Proteomes" id="UP000184016">
    <property type="component" value="Unassembled WGS sequence"/>
</dbReference>
<reference evidence="3" key="1">
    <citation type="submission" date="2016-11" db="EMBL/GenBank/DDBJ databases">
        <authorList>
            <person name="Varghese N."/>
            <person name="Submissions S."/>
        </authorList>
    </citation>
    <scope>NUCLEOTIDE SEQUENCE [LARGE SCALE GENOMIC DNA]</scope>
    <source>
        <strain evidence="3">USBA-503</strain>
    </source>
</reference>
<feature type="transmembrane region" description="Helical" evidence="1">
    <location>
        <begin position="148"/>
        <end position="172"/>
    </location>
</feature>
<keyword evidence="1" id="KW-1133">Transmembrane helix</keyword>
<dbReference type="AlphaFoldDB" id="A0A1M6UKM3"/>
<evidence type="ECO:0000256" key="1">
    <source>
        <dbReference type="SAM" id="Phobius"/>
    </source>
</evidence>
<feature type="transmembrane region" description="Helical" evidence="1">
    <location>
        <begin position="230"/>
        <end position="254"/>
    </location>
</feature>
<protein>
    <recommendedName>
        <fullName evidence="4">ABC-2 family transporter protein</fullName>
    </recommendedName>
</protein>
<feature type="transmembrane region" description="Helical" evidence="1">
    <location>
        <begin position="178"/>
        <end position="200"/>
    </location>
</feature>
<dbReference type="STRING" id="1830138.SAMN05443507_12017"/>
<organism evidence="2 3">
    <name type="scientific">Alicyclobacillus tolerans</name>
    <dbReference type="NCBI Taxonomy" id="90970"/>
    <lineage>
        <taxon>Bacteria</taxon>
        <taxon>Bacillati</taxon>
        <taxon>Bacillota</taxon>
        <taxon>Bacilli</taxon>
        <taxon>Bacillales</taxon>
        <taxon>Alicyclobacillaceae</taxon>
        <taxon>Alicyclobacillus</taxon>
    </lineage>
</organism>
<gene>
    <name evidence="2" type="ORF">SAMN05443507_12017</name>
</gene>
<keyword evidence="1" id="KW-0472">Membrane</keyword>
<sequence length="273" mass="30996">MTQHETTREWEELFKENGDQVDVNQLSRMLDKFTVDFPPEHVIQNTIDQAVFHVLQPREVTAVPLFKRIWGIVSFQTEYVAKWFWLVSALMFLSGYLITASCGYNPYKIIIILSPLPFILGILELFRSVDSGMSQIELTCKTSLPQTLMARLTVLGIYNIVLNTAMSVGLSWLVGMDLWRVVLFWFVPFTWISAVTLYLSTKFRGRALVPVVALVWSISVALAFSNPSVLSFLLSLNDVMFVVLSLLGLVLFASQIKLLYVRFKGGLLVEITD</sequence>
<feature type="transmembrane region" description="Helical" evidence="1">
    <location>
        <begin position="83"/>
        <end position="101"/>
    </location>
</feature>
<evidence type="ECO:0008006" key="4">
    <source>
        <dbReference type="Google" id="ProtNLM"/>
    </source>
</evidence>
<name>A0A1M6UKM3_9BACL</name>
<accession>A0A1M6UKM3</accession>
<feature type="transmembrane region" description="Helical" evidence="1">
    <location>
        <begin position="107"/>
        <end position="127"/>
    </location>
</feature>
<evidence type="ECO:0000313" key="2">
    <source>
        <dbReference type="EMBL" id="SHK69741.1"/>
    </source>
</evidence>